<sequence>MSISRRPVRRLTRASAAIAALAVAGSAFHASSAAASIVPDPITYSAKGAGLELAAVGSYETGTFDKSAAEIVTYHAASQRLFVVNAQAGAVDVLDIADPTKPVKLYTISGKGIANSVAVRADGLGAIALESSTKTAAGSLLFFDANSPTATILGSVEVGALPDMVSISEDGSYAVVANEGEPADDFSSDPEGTVSVVSLPDKLAAPAQSALKTADFHEFELGGTKKLPAEVRVFGPTPHGDDKPVSRNLEPEYVAIDGTTAYAALQEANAIAEIDLPSATVTAIRSLGFKDHSQPGNGLDASDKDGKIDIRTFDGLKDAYMPDGINAYTSGTTTYLVTANEGDAREFGDYEEGTRVKNLVEDGFAPVCEDSPAFGLTDDADLGRLNISTASGLNATGDCYEELVAFGSRSFSIWGTDGKQVFDSGDDFEKITAAANPNFFNSNHSESNLEGRSEDKGPEPENLAIGAIGDKTYAFIGFERVGGIAVYDITKPTASAFVTYVNNRDFSESVEEGGNLAKAGDLGPEGLAFIPADGSPTGSPMLAVGNEVSGTTTLFAISGDDVPAPVSATTDIRILGINDFHGRIEANGAEAGAAVLGGAVKELKEENPNTLFVSAGDNIGASTFTSFSQQDNPTIDALAASGVEVSVVGNHEFDAGFKDLTERVIPRYAKSTGIDGAELSLGANVYQKGTKTPALKEYAIREIDGVKVGFIGTVTESTASMVSPVGIKDIEFGDQLEAANRVAAALSDGNEKNGEADAIVLLTHDGSAVDKCEAIATEKTTYGKLVREASDKINAIISGHTHQAYDCSFPVEGWAAGLERPVIQSHQYGTTLGALDLKLDPETKDIVSLGAELLPLTTTDEAGESTPNYAALPSVGQIVDEATKQAETAGAVEVGKIGADITRGGTEGSDRGVESSLGNLVADMHLWSTSNDSFGGQKADIGIMNPGGLRADLLFGKDGTISYQDAASVQPFGNTLITKDLTGAQLKDILEEQWQPEGSSRPKLHLGISAELSYTYDPDAARGEHITSVLFKGKEVSADQVLRVAANSFLAEGGDNFTAFGHGTNAADSGQIDLVAAVEYFEAHSLVEPAPLGRAVVSGTDWAKVDLEASTVKQGETLKAKVSGLEEGALIAAVLHSDPVAASDIPAANAAGETSFEIGIPADFETGAHTLLVSATGHEDISVQVEVASAADTGPGETPAPSEEPAPSEDPAPSQSPAPQDPEPSEAPVAPQGNDGGNEPEAAAPQPNGSLANTGATVGVIAGVGALLAAAGGLLLWRRHRSASTHTE</sequence>
<name>A0A5B0EF26_9MICC</name>
<evidence type="ECO:0000313" key="9">
    <source>
        <dbReference type="Proteomes" id="UP000323856"/>
    </source>
</evidence>
<dbReference type="Gene3D" id="3.90.780.10">
    <property type="entry name" value="5'-Nucleotidase, C-terminal domain"/>
    <property type="match status" value="1"/>
</dbReference>
<evidence type="ECO:0000313" key="8">
    <source>
        <dbReference type="EMBL" id="KAA0975969.1"/>
    </source>
</evidence>
<dbReference type="GO" id="GO:0009166">
    <property type="term" value="P:nucleotide catabolic process"/>
    <property type="evidence" value="ECO:0007669"/>
    <property type="project" value="InterPro"/>
</dbReference>
<keyword evidence="3" id="KW-1133">Transmembrane helix</keyword>
<keyword evidence="3" id="KW-0812">Transmembrane</keyword>
<feature type="transmembrane region" description="Helical" evidence="3">
    <location>
        <begin position="1256"/>
        <end position="1277"/>
    </location>
</feature>
<evidence type="ECO:0000256" key="4">
    <source>
        <dbReference type="SAM" id="SignalP"/>
    </source>
</evidence>
<dbReference type="InterPro" id="IPR008334">
    <property type="entry name" value="5'-Nucleotdase_C"/>
</dbReference>
<dbReference type="Pfam" id="PF02872">
    <property type="entry name" value="5_nucleotid_C"/>
    <property type="match status" value="1"/>
</dbReference>
<dbReference type="InterPro" id="IPR015943">
    <property type="entry name" value="WD40/YVTN_repeat-like_dom_sf"/>
</dbReference>
<accession>A0A5B0EF26</accession>
<feature type="signal peptide" evidence="4">
    <location>
        <begin position="1"/>
        <end position="29"/>
    </location>
</feature>
<reference evidence="8 9" key="1">
    <citation type="submission" date="2019-07" db="EMBL/GenBank/DDBJ databases">
        <title>Analysis of the biochemical properties, biological activity and biotechnological potential of siderophores and biosurfactants produced by Antarctic psychrotolerant bacteria.</title>
        <authorList>
            <person name="Styczynski M."/>
            <person name="Krucon T."/>
            <person name="Decewicz P."/>
            <person name="Dziewit L."/>
        </authorList>
    </citation>
    <scope>NUCLEOTIDE SEQUENCE [LARGE SCALE GENOMIC DNA]</scope>
    <source>
        <strain evidence="8 9">ANT_H27</strain>
    </source>
</reference>
<dbReference type="PANTHER" id="PTHR46928">
    <property type="entry name" value="MESENCHYME-SPECIFIC CELL SURFACE GLYCOPROTEIN"/>
    <property type="match status" value="1"/>
</dbReference>
<dbReference type="InterPro" id="IPR011048">
    <property type="entry name" value="Haem_d1_sf"/>
</dbReference>
<dbReference type="GO" id="GO:0016787">
    <property type="term" value="F:hydrolase activity"/>
    <property type="evidence" value="ECO:0007669"/>
    <property type="project" value="InterPro"/>
</dbReference>
<keyword evidence="1 4" id="KW-0732">Signal</keyword>
<dbReference type="InterPro" id="IPR029052">
    <property type="entry name" value="Metallo-depent_PP-like"/>
</dbReference>
<dbReference type="EMBL" id="VOBL01000013">
    <property type="protein sequence ID" value="KAA0975969.1"/>
    <property type="molecule type" value="Genomic_DNA"/>
</dbReference>
<dbReference type="InterPro" id="IPR004843">
    <property type="entry name" value="Calcineurin-like_PHP"/>
</dbReference>
<comment type="caution">
    <text evidence="8">The sequence shown here is derived from an EMBL/GenBank/DDBJ whole genome shotgun (WGS) entry which is preliminary data.</text>
</comment>
<feature type="region of interest" description="Disordered" evidence="2">
    <location>
        <begin position="439"/>
        <end position="460"/>
    </location>
</feature>
<dbReference type="NCBIfam" id="TIGR01167">
    <property type="entry name" value="LPXTG_anchor"/>
    <property type="match status" value="1"/>
</dbReference>
<dbReference type="InterPro" id="IPR052956">
    <property type="entry name" value="Mesenchyme-surface_protein"/>
</dbReference>
<dbReference type="SUPFAM" id="SSF51004">
    <property type="entry name" value="C-terminal (heme d1) domain of cytochrome cd1-nitrite reductase"/>
    <property type="match status" value="1"/>
</dbReference>
<feature type="domain" description="Calcineurin-like phosphoesterase" evidence="5">
    <location>
        <begin position="572"/>
        <end position="803"/>
    </location>
</feature>
<keyword evidence="3" id="KW-0472">Membrane</keyword>
<evidence type="ECO:0000256" key="2">
    <source>
        <dbReference type="SAM" id="MobiDB-lite"/>
    </source>
</evidence>
<dbReference type="SUPFAM" id="SSF56300">
    <property type="entry name" value="Metallo-dependent phosphatases"/>
    <property type="match status" value="1"/>
</dbReference>
<evidence type="ECO:0000256" key="1">
    <source>
        <dbReference type="ARBA" id="ARBA00022729"/>
    </source>
</evidence>
<evidence type="ECO:0000259" key="7">
    <source>
        <dbReference type="Pfam" id="PF22494"/>
    </source>
</evidence>
<dbReference type="Pfam" id="PF22494">
    <property type="entry name" value="choice_anch_I"/>
    <property type="match status" value="1"/>
</dbReference>
<dbReference type="Gene3D" id="3.60.21.10">
    <property type="match status" value="1"/>
</dbReference>
<dbReference type="OrthoDB" id="1016457at2"/>
<dbReference type="Proteomes" id="UP000323856">
    <property type="component" value="Unassembled WGS sequence"/>
</dbReference>
<feature type="compositionally biased region" description="Basic and acidic residues" evidence="2">
    <location>
        <begin position="447"/>
        <end position="459"/>
    </location>
</feature>
<dbReference type="Gene3D" id="2.130.10.10">
    <property type="entry name" value="YVTN repeat-like/Quinoprotein amine dehydrogenase"/>
    <property type="match status" value="1"/>
</dbReference>
<protein>
    <submittedName>
        <fullName evidence="8">LPXTG cell wall anchor domain-containing protein</fullName>
    </submittedName>
</protein>
<dbReference type="PRINTS" id="PR01607">
    <property type="entry name" value="APYRASEFAMLY"/>
</dbReference>
<organism evidence="8 9">
    <name type="scientific">Paeniglutamicibacter gangotriensis</name>
    <dbReference type="NCBI Taxonomy" id="254787"/>
    <lineage>
        <taxon>Bacteria</taxon>
        <taxon>Bacillati</taxon>
        <taxon>Actinomycetota</taxon>
        <taxon>Actinomycetes</taxon>
        <taxon>Micrococcales</taxon>
        <taxon>Micrococcaceae</taxon>
        <taxon>Paeniglutamicibacter</taxon>
    </lineage>
</organism>
<feature type="chain" id="PRO_5023131789" evidence="4">
    <location>
        <begin position="30"/>
        <end position="1288"/>
    </location>
</feature>
<gene>
    <name evidence="8" type="ORF">FQ154_12995</name>
</gene>
<feature type="domain" description="Choice-of-anchor I" evidence="7">
    <location>
        <begin position="67"/>
        <end position="556"/>
    </location>
</feature>
<dbReference type="Pfam" id="PF00149">
    <property type="entry name" value="Metallophos"/>
    <property type="match status" value="1"/>
</dbReference>
<dbReference type="InterPro" id="IPR036907">
    <property type="entry name" value="5'-Nucleotdase_C_sf"/>
</dbReference>
<feature type="compositionally biased region" description="Pro residues" evidence="2">
    <location>
        <begin position="1202"/>
        <end position="1222"/>
    </location>
</feature>
<evidence type="ECO:0000259" key="6">
    <source>
        <dbReference type="Pfam" id="PF02872"/>
    </source>
</evidence>
<dbReference type="InterPro" id="IPR006179">
    <property type="entry name" value="5_nucleotidase/apyrase"/>
</dbReference>
<dbReference type="InterPro" id="IPR055188">
    <property type="entry name" value="Choice_anch_I"/>
</dbReference>
<evidence type="ECO:0000259" key="5">
    <source>
        <dbReference type="Pfam" id="PF00149"/>
    </source>
</evidence>
<feature type="domain" description="5'-Nucleotidase C-terminal" evidence="6">
    <location>
        <begin position="902"/>
        <end position="1061"/>
    </location>
</feature>
<dbReference type="NCBIfam" id="NF038117">
    <property type="entry name" value="choice_anch_I"/>
    <property type="match status" value="1"/>
</dbReference>
<dbReference type="RefSeq" id="WP_149620047.1">
    <property type="nucleotide sequence ID" value="NZ_VOBL01000013.1"/>
</dbReference>
<proteinExistence type="predicted"/>
<feature type="region of interest" description="Disordered" evidence="2">
    <location>
        <begin position="1190"/>
        <end position="1254"/>
    </location>
</feature>
<dbReference type="SUPFAM" id="SSF55816">
    <property type="entry name" value="5'-nucleotidase (syn. UDP-sugar hydrolase), C-terminal domain"/>
    <property type="match status" value="1"/>
</dbReference>
<evidence type="ECO:0000256" key="3">
    <source>
        <dbReference type="SAM" id="Phobius"/>
    </source>
</evidence>
<dbReference type="PANTHER" id="PTHR46928:SF1">
    <property type="entry name" value="MESENCHYME-SPECIFIC CELL SURFACE GLYCOPROTEIN"/>
    <property type="match status" value="1"/>
</dbReference>